<accession>A0A9J7BKF5</accession>
<feature type="transmembrane region" description="Helical" evidence="6">
    <location>
        <begin position="232"/>
        <end position="260"/>
    </location>
</feature>
<evidence type="ECO:0000256" key="5">
    <source>
        <dbReference type="ARBA" id="ARBA00023136"/>
    </source>
</evidence>
<feature type="transmembrane region" description="Helical" evidence="6">
    <location>
        <begin position="189"/>
        <end position="211"/>
    </location>
</feature>
<feature type="transmembrane region" description="Helical" evidence="6">
    <location>
        <begin position="314"/>
        <end position="333"/>
    </location>
</feature>
<dbReference type="GO" id="GO:0005886">
    <property type="term" value="C:plasma membrane"/>
    <property type="evidence" value="ECO:0007669"/>
    <property type="project" value="UniProtKB-SubCell"/>
</dbReference>
<dbReference type="Proteomes" id="UP001059380">
    <property type="component" value="Chromosome"/>
</dbReference>
<feature type="transmembrane region" description="Helical" evidence="6">
    <location>
        <begin position="280"/>
        <end position="302"/>
    </location>
</feature>
<sequence length="414" mass="45131">MRNLMLVARREYLEQIRGRAFRITTILVPVLFAAIFVIAILSGMNSGIGKHIVIAAPSANLANAVRDEMLKDKDAKTVADVVAPAAPADRAQLLQKIQSKELDGMLWIGTADGSTKATYTSQSSGDIVITSRLSAALNHALALQRLAARGMNRSEIDVLLKDVSVETLQVDKQGREVKSSGMIAYLKGYIMALLLSMTTMIYGMNVARSIIQEKTSRIFEVMLATARPSDLLAGKLIGVGAVGLTQIAIWVVAGAAILSVVTARAMVSGQLTVHLSVTEATLFIVYFLLGYLLYASLFAGLASSCETEQELQMYTPLAALPMWLSFSLIWLVINDPNSIWSVLASLFPATAPIIMMLRMGSEMPPAWQFGVSIGLMALSVWLVLWVSARLYRVGILMYGKRATLPELVRWLRYS</sequence>
<keyword evidence="4 6" id="KW-1133">Transmembrane helix</keyword>
<keyword evidence="5 6" id="KW-0472">Membrane</keyword>
<dbReference type="AlphaFoldDB" id="A0A9J7BKF5"/>
<evidence type="ECO:0000256" key="1">
    <source>
        <dbReference type="ARBA" id="ARBA00004651"/>
    </source>
</evidence>
<keyword evidence="9" id="KW-1185">Reference proteome</keyword>
<dbReference type="RefSeq" id="WP_260792646.1">
    <property type="nucleotide sequence ID" value="NZ_CP093313.1"/>
</dbReference>
<protein>
    <submittedName>
        <fullName evidence="8">ABC transporter permease</fullName>
    </submittedName>
</protein>
<reference evidence="8" key="1">
    <citation type="submission" date="2021-04" db="EMBL/GenBank/DDBJ databases">
        <title>Phylogenetic analysis of Acidobacteriaceae.</title>
        <authorList>
            <person name="Qiu L."/>
            <person name="Zhang Q."/>
        </authorList>
    </citation>
    <scope>NUCLEOTIDE SEQUENCE</scope>
    <source>
        <strain evidence="8">DSM 25168</strain>
    </source>
</reference>
<evidence type="ECO:0000256" key="4">
    <source>
        <dbReference type="ARBA" id="ARBA00022989"/>
    </source>
</evidence>
<keyword evidence="3 6" id="KW-0812">Transmembrane</keyword>
<evidence type="ECO:0000256" key="6">
    <source>
        <dbReference type="SAM" id="Phobius"/>
    </source>
</evidence>
<gene>
    <name evidence="8" type="ORF">MOP44_22425</name>
</gene>
<feature type="domain" description="ABC-2 type transporter transmembrane" evidence="7">
    <location>
        <begin position="19"/>
        <end position="388"/>
    </location>
</feature>
<feature type="transmembrane region" description="Helical" evidence="6">
    <location>
        <begin position="20"/>
        <end position="41"/>
    </location>
</feature>
<dbReference type="Pfam" id="PF12698">
    <property type="entry name" value="ABC2_membrane_3"/>
    <property type="match status" value="1"/>
</dbReference>
<evidence type="ECO:0000259" key="7">
    <source>
        <dbReference type="Pfam" id="PF12698"/>
    </source>
</evidence>
<dbReference type="InterPro" id="IPR051449">
    <property type="entry name" value="ABC-2_transporter_component"/>
</dbReference>
<feature type="transmembrane region" description="Helical" evidence="6">
    <location>
        <begin position="369"/>
        <end position="388"/>
    </location>
</feature>
<comment type="subcellular location">
    <subcellularLocation>
        <location evidence="1">Cell membrane</location>
        <topology evidence="1">Multi-pass membrane protein</topology>
    </subcellularLocation>
</comment>
<dbReference type="PANTHER" id="PTHR30294">
    <property type="entry name" value="MEMBRANE COMPONENT OF ABC TRANSPORTER YHHJ-RELATED"/>
    <property type="match status" value="1"/>
</dbReference>
<evidence type="ECO:0000256" key="2">
    <source>
        <dbReference type="ARBA" id="ARBA00022475"/>
    </source>
</evidence>
<proteinExistence type="predicted"/>
<evidence type="ECO:0000256" key="3">
    <source>
        <dbReference type="ARBA" id="ARBA00022692"/>
    </source>
</evidence>
<name>A0A9J7BKF5_9BACT</name>
<dbReference type="PANTHER" id="PTHR30294:SF29">
    <property type="entry name" value="MULTIDRUG ABC TRANSPORTER PERMEASE YBHS-RELATED"/>
    <property type="match status" value="1"/>
</dbReference>
<dbReference type="KEGG" id="orp:MOP44_22425"/>
<evidence type="ECO:0000313" key="8">
    <source>
        <dbReference type="EMBL" id="UWZ83312.1"/>
    </source>
</evidence>
<dbReference type="GO" id="GO:0140359">
    <property type="term" value="F:ABC-type transporter activity"/>
    <property type="evidence" value="ECO:0007669"/>
    <property type="project" value="InterPro"/>
</dbReference>
<feature type="transmembrane region" description="Helical" evidence="6">
    <location>
        <begin position="339"/>
        <end position="357"/>
    </location>
</feature>
<organism evidence="8 9">
    <name type="scientific">Occallatibacter riparius</name>
    <dbReference type="NCBI Taxonomy" id="1002689"/>
    <lineage>
        <taxon>Bacteria</taxon>
        <taxon>Pseudomonadati</taxon>
        <taxon>Acidobacteriota</taxon>
        <taxon>Terriglobia</taxon>
        <taxon>Terriglobales</taxon>
        <taxon>Acidobacteriaceae</taxon>
        <taxon>Occallatibacter</taxon>
    </lineage>
</organism>
<dbReference type="InterPro" id="IPR013525">
    <property type="entry name" value="ABC2_TM"/>
</dbReference>
<dbReference type="EMBL" id="CP093313">
    <property type="protein sequence ID" value="UWZ83312.1"/>
    <property type="molecule type" value="Genomic_DNA"/>
</dbReference>
<evidence type="ECO:0000313" key="9">
    <source>
        <dbReference type="Proteomes" id="UP001059380"/>
    </source>
</evidence>
<keyword evidence="2" id="KW-1003">Cell membrane</keyword>